<evidence type="ECO:0000256" key="6">
    <source>
        <dbReference type="ARBA" id="ARBA00022723"/>
    </source>
</evidence>
<dbReference type="SFLD" id="SFLDS00029">
    <property type="entry name" value="Radical_SAM"/>
    <property type="match status" value="1"/>
</dbReference>
<evidence type="ECO:0000256" key="8">
    <source>
        <dbReference type="ARBA" id="ARBA00023004"/>
    </source>
</evidence>
<dbReference type="RefSeq" id="WP_201328889.1">
    <property type="nucleotide sequence ID" value="NZ_AP017470.1"/>
</dbReference>
<dbReference type="Gene3D" id="3.20.20.70">
    <property type="entry name" value="Aldolase class I"/>
    <property type="match status" value="1"/>
</dbReference>
<feature type="binding site" evidence="10">
    <location>
        <position position="111"/>
    </location>
    <ligand>
        <name>[4Fe-4S] cluster</name>
        <dbReference type="ChEBI" id="CHEBI:49883"/>
        <note>4Fe-4S-S-AdoMet</note>
    </ligand>
</feature>
<dbReference type="PIRSF" id="PIRSF004911">
    <property type="entry name" value="DUF160"/>
    <property type="match status" value="1"/>
</dbReference>
<proteinExistence type="inferred from homology"/>
<keyword evidence="8" id="KW-0408">Iron</keyword>
<dbReference type="PANTHER" id="PTHR30538:SF0">
    <property type="entry name" value="L-LYSINE 2,3-AMINOMUTASE AQ_1632-RELATED"/>
    <property type="match status" value="1"/>
</dbReference>
<feature type="binding site" evidence="10">
    <location>
        <position position="108"/>
    </location>
    <ligand>
        <name>[4Fe-4S] cluster</name>
        <dbReference type="ChEBI" id="CHEBI:49883"/>
        <note>4Fe-4S-S-AdoMet</note>
    </ligand>
</feature>
<sequence length="376" mass="43203">METTLGKKVNHITSISKIQKLSEEEIKKIEKITEVFGFRATDYYLSLINWDNPNDPIKRLIIPIEEELEKWGAKDPSYEKSYTVAPGLQHKYRETALFLIGPTCFGYCRFCFRKRLFMDDDNEILIDIEPAIQYIKEHKEIQNVLLTGGDPLTLSTNKLSSILNELAEIDHLINIRIGTKAPAFYPHRISNDPELLDLFKLTNKKGKRIHIVAQFDHGNEITPQAKKAINKMMETGCVMLTQMPLLKGINDSPEALSELWNKAINAGLTPYYLFQCRPTTGNKPYAVPIEEGYKIFEQAKMNCSGLAKRIKFVMSHATGKIEIVGLTEKHVIMKYHQAANPENIGKIMIFNRNPEAYWLDDYTELVEEYKIENPFI</sequence>
<dbReference type="PROSITE" id="PS51918">
    <property type="entry name" value="RADICAL_SAM"/>
    <property type="match status" value="1"/>
</dbReference>
<evidence type="ECO:0000313" key="13">
    <source>
        <dbReference type="Proteomes" id="UP000595564"/>
    </source>
</evidence>
<dbReference type="AlphaFoldDB" id="A0A7R6SYG5"/>
<evidence type="ECO:0000256" key="5">
    <source>
        <dbReference type="ARBA" id="ARBA00022691"/>
    </source>
</evidence>
<name>A0A7R6SYG5_9BACT</name>
<dbReference type="InterPro" id="IPR007197">
    <property type="entry name" value="rSAM"/>
</dbReference>
<evidence type="ECO:0000256" key="2">
    <source>
        <dbReference type="ARBA" id="ARBA00001966"/>
    </source>
</evidence>
<dbReference type="PANTHER" id="PTHR30538">
    <property type="entry name" value="LYSINE 2,3-AMINOMUTASE-RELATED"/>
    <property type="match status" value="1"/>
</dbReference>
<dbReference type="CDD" id="cd01335">
    <property type="entry name" value="Radical_SAM"/>
    <property type="match status" value="1"/>
</dbReference>
<keyword evidence="7" id="KW-0663">Pyridoxal phosphate</keyword>
<dbReference type="Proteomes" id="UP000595564">
    <property type="component" value="Chromosome"/>
</dbReference>
<keyword evidence="13" id="KW-1185">Reference proteome</keyword>
<dbReference type="InterPro" id="IPR013785">
    <property type="entry name" value="Aldolase_TIM"/>
</dbReference>
<dbReference type="Pfam" id="PF04055">
    <property type="entry name" value="Radical_SAM"/>
    <property type="match status" value="1"/>
</dbReference>
<dbReference type="InterPro" id="IPR003739">
    <property type="entry name" value="Lys_aminomutase/Glu_NH3_mut"/>
</dbReference>
<comment type="cofactor">
    <cofactor evidence="1">
        <name>pyridoxal 5'-phosphate</name>
        <dbReference type="ChEBI" id="CHEBI:597326"/>
    </cofactor>
</comment>
<evidence type="ECO:0000313" key="12">
    <source>
        <dbReference type="EMBL" id="BBB32536.1"/>
    </source>
</evidence>
<dbReference type="SUPFAM" id="SSF102114">
    <property type="entry name" value="Radical SAM enzymes"/>
    <property type="match status" value="1"/>
</dbReference>
<reference evidence="12 13" key="1">
    <citation type="journal article" date="2012" name="Extremophiles">
        <title>Thermotomaculum hydrothermale gen. nov., sp. nov., a novel heterotrophic thermophile within the phylum Acidobacteria from a deep-sea hydrothermal vent chimney in the Southern Okinawa Trough.</title>
        <authorList>
            <person name="Izumi H."/>
            <person name="Nunoura T."/>
            <person name="Miyazaki M."/>
            <person name="Mino S."/>
            <person name="Toki T."/>
            <person name="Takai K."/>
            <person name="Sako Y."/>
            <person name="Sawabe T."/>
            <person name="Nakagawa S."/>
        </authorList>
    </citation>
    <scope>NUCLEOTIDE SEQUENCE [LARGE SCALE GENOMIC DNA]</scope>
    <source>
        <strain evidence="12 13">AC55</strain>
    </source>
</reference>
<feature type="domain" description="Radical SAM core" evidence="11">
    <location>
        <begin position="90"/>
        <end position="306"/>
    </location>
</feature>
<evidence type="ECO:0000256" key="7">
    <source>
        <dbReference type="ARBA" id="ARBA00022898"/>
    </source>
</evidence>
<feature type="binding site" evidence="10">
    <location>
        <position position="104"/>
    </location>
    <ligand>
        <name>[4Fe-4S] cluster</name>
        <dbReference type="ChEBI" id="CHEBI:49883"/>
        <note>4Fe-4S-S-AdoMet</note>
    </ligand>
</feature>
<keyword evidence="5" id="KW-0949">S-adenosyl-L-methionine</keyword>
<dbReference type="NCBIfam" id="TIGR00238">
    <property type="entry name" value="KamA family radical SAM protein"/>
    <property type="match status" value="1"/>
</dbReference>
<keyword evidence="6 10" id="KW-0479">Metal-binding</keyword>
<evidence type="ECO:0000256" key="3">
    <source>
        <dbReference type="ARBA" id="ARBA00008703"/>
    </source>
</evidence>
<keyword evidence="4 10" id="KW-0004">4Fe-4S</keyword>
<comment type="cofactor">
    <cofactor evidence="2">
        <name>[4Fe-4S] cluster</name>
        <dbReference type="ChEBI" id="CHEBI:49883"/>
    </cofactor>
</comment>
<dbReference type="SFLD" id="SFLDG01070">
    <property type="entry name" value="PLP-dependent"/>
    <property type="match status" value="1"/>
</dbReference>
<dbReference type="GO" id="GO:0051539">
    <property type="term" value="F:4 iron, 4 sulfur cluster binding"/>
    <property type="evidence" value="ECO:0007669"/>
    <property type="project" value="UniProtKB-KW"/>
</dbReference>
<dbReference type="GO" id="GO:0046872">
    <property type="term" value="F:metal ion binding"/>
    <property type="evidence" value="ECO:0007669"/>
    <property type="project" value="UniProtKB-KW"/>
</dbReference>
<dbReference type="GO" id="GO:0003824">
    <property type="term" value="F:catalytic activity"/>
    <property type="evidence" value="ECO:0007669"/>
    <property type="project" value="InterPro"/>
</dbReference>
<comment type="similarity">
    <text evidence="3">Belongs to the radical SAM superfamily. KamA family.</text>
</comment>
<evidence type="ECO:0000256" key="1">
    <source>
        <dbReference type="ARBA" id="ARBA00001933"/>
    </source>
</evidence>
<dbReference type="InterPro" id="IPR058240">
    <property type="entry name" value="rSAM_sf"/>
</dbReference>
<protein>
    <recommendedName>
        <fullName evidence="11">Radical SAM core domain-containing protein</fullName>
    </recommendedName>
</protein>
<evidence type="ECO:0000256" key="9">
    <source>
        <dbReference type="ARBA" id="ARBA00023014"/>
    </source>
</evidence>
<evidence type="ECO:0000259" key="11">
    <source>
        <dbReference type="PROSITE" id="PS51918"/>
    </source>
</evidence>
<gene>
    <name evidence="12" type="ORF">TTHT_0994</name>
</gene>
<dbReference type="KEGG" id="thyd:TTHT_0994"/>
<keyword evidence="9 10" id="KW-0411">Iron-sulfur</keyword>
<evidence type="ECO:0000256" key="10">
    <source>
        <dbReference type="PIRSR" id="PIRSR004911-1"/>
    </source>
</evidence>
<accession>A0A7R6SYG5</accession>
<evidence type="ECO:0000256" key="4">
    <source>
        <dbReference type="ARBA" id="ARBA00022485"/>
    </source>
</evidence>
<organism evidence="12 13">
    <name type="scientific">Thermotomaculum hydrothermale</name>
    <dbReference type="NCBI Taxonomy" id="981385"/>
    <lineage>
        <taxon>Bacteria</taxon>
        <taxon>Pseudomonadati</taxon>
        <taxon>Acidobacteriota</taxon>
        <taxon>Holophagae</taxon>
        <taxon>Thermotomaculales</taxon>
        <taxon>Thermotomaculaceae</taxon>
        <taxon>Thermotomaculum</taxon>
    </lineage>
</organism>
<dbReference type="EMBL" id="AP017470">
    <property type="protein sequence ID" value="BBB32536.1"/>
    <property type="molecule type" value="Genomic_DNA"/>
</dbReference>